<proteinExistence type="predicted"/>
<dbReference type="EMBL" id="JAKKPZ010000015">
    <property type="protein sequence ID" value="KAI1713417.1"/>
    <property type="molecule type" value="Genomic_DNA"/>
</dbReference>
<keyword evidence="3" id="KW-0808">Transferase</keyword>
<keyword evidence="4" id="KW-1185">Reference proteome</keyword>
<dbReference type="InterPro" id="IPR000719">
    <property type="entry name" value="Prot_kinase_dom"/>
</dbReference>
<protein>
    <submittedName>
        <fullName evidence="3">Protein kinase domain-containing protein</fullName>
    </submittedName>
</protein>
<evidence type="ECO:0000259" key="2">
    <source>
        <dbReference type="PROSITE" id="PS50011"/>
    </source>
</evidence>
<dbReference type="GO" id="GO:0005524">
    <property type="term" value="F:ATP binding"/>
    <property type="evidence" value="ECO:0007669"/>
    <property type="project" value="UniProtKB-UniRule"/>
</dbReference>
<dbReference type="InterPro" id="IPR050235">
    <property type="entry name" value="CK1_Ser-Thr_kinase"/>
</dbReference>
<dbReference type="PANTHER" id="PTHR11909">
    <property type="entry name" value="CASEIN KINASE-RELATED"/>
    <property type="match status" value="1"/>
</dbReference>
<dbReference type="Proteomes" id="UP001201812">
    <property type="component" value="Unassembled WGS sequence"/>
</dbReference>
<dbReference type="InterPro" id="IPR011009">
    <property type="entry name" value="Kinase-like_dom_sf"/>
</dbReference>
<feature type="domain" description="Protein kinase" evidence="2">
    <location>
        <begin position="24"/>
        <end position="299"/>
    </location>
</feature>
<reference evidence="3" key="1">
    <citation type="submission" date="2022-01" db="EMBL/GenBank/DDBJ databases">
        <title>Genome Sequence Resource for Two Populations of Ditylenchus destructor, the Migratory Endoparasitic Phytonematode.</title>
        <authorList>
            <person name="Zhang H."/>
            <person name="Lin R."/>
            <person name="Xie B."/>
        </authorList>
    </citation>
    <scope>NUCLEOTIDE SEQUENCE</scope>
    <source>
        <strain evidence="3">BazhouSP</strain>
    </source>
</reference>
<evidence type="ECO:0000313" key="3">
    <source>
        <dbReference type="EMBL" id="KAI1713417.1"/>
    </source>
</evidence>
<gene>
    <name evidence="3" type="ORF">DdX_08929</name>
</gene>
<organism evidence="3 4">
    <name type="scientific">Ditylenchus destructor</name>
    <dbReference type="NCBI Taxonomy" id="166010"/>
    <lineage>
        <taxon>Eukaryota</taxon>
        <taxon>Metazoa</taxon>
        <taxon>Ecdysozoa</taxon>
        <taxon>Nematoda</taxon>
        <taxon>Chromadorea</taxon>
        <taxon>Rhabditida</taxon>
        <taxon>Tylenchina</taxon>
        <taxon>Tylenchomorpha</taxon>
        <taxon>Sphaerularioidea</taxon>
        <taxon>Anguinidae</taxon>
        <taxon>Anguininae</taxon>
        <taxon>Ditylenchus</taxon>
    </lineage>
</organism>
<comment type="caution">
    <text evidence="3">The sequence shown here is derived from an EMBL/GenBank/DDBJ whole genome shotgun (WGS) entry which is preliminary data.</text>
</comment>
<evidence type="ECO:0000256" key="1">
    <source>
        <dbReference type="PROSITE-ProRule" id="PRU10141"/>
    </source>
</evidence>
<keyword evidence="1" id="KW-0547">Nucleotide-binding</keyword>
<dbReference type="SMART" id="SM00220">
    <property type="entry name" value="S_TKc"/>
    <property type="match status" value="1"/>
</dbReference>
<dbReference type="GO" id="GO:0004672">
    <property type="term" value="F:protein kinase activity"/>
    <property type="evidence" value="ECO:0007669"/>
    <property type="project" value="InterPro"/>
</dbReference>
<dbReference type="Pfam" id="PF00069">
    <property type="entry name" value="Pkinase"/>
    <property type="match status" value="1"/>
</dbReference>
<evidence type="ECO:0000313" key="4">
    <source>
        <dbReference type="Proteomes" id="UP001201812"/>
    </source>
</evidence>
<accession>A0AAD4R0E1</accession>
<dbReference type="InterPro" id="IPR017441">
    <property type="entry name" value="Protein_kinase_ATP_BS"/>
</dbReference>
<dbReference type="Gene3D" id="1.10.510.10">
    <property type="entry name" value="Transferase(Phosphotransferase) domain 1"/>
    <property type="match status" value="1"/>
</dbReference>
<dbReference type="PROSITE" id="PS50011">
    <property type="entry name" value="PROTEIN_KINASE_DOM"/>
    <property type="match status" value="1"/>
</dbReference>
<feature type="binding site" evidence="1">
    <location>
        <position position="52"/>
    </location>
    <ligand>
        <name>ATP</name>
        <dbReference type="ChEBI" id="CHEBI:30616"/>
    </ligand>
</feature>
<keyword evidence="3" id="KW-0418">Kinase</keyword>
<keyword evidence="1" id="KW-0067">ATP-binding</keyword>
<dbReference type="SUPFAM" id="SSF56112">
    <property type="entry name" value="Protein kinase-like (PK-like)"/>
    <property type="match status" value="1"/>
</dbReference>
<name>A0AAD4R0E1_9BILA</name>
<dbReference type="AlphaFoldDB" id="A0AAD4R0E1"/>
<dbReference type="PROSITE" id="PS00107">
    <property type="entry name" value="PROTEIN_KINASE_ATP"/>
    <property type="match status" value="1"/>
</dbReference>
<sequence length="315" mass="36215">MTQIDDGNTDRKTHLHKGQKIAKWDVREKLGEGSFGDVYLVKNSAGASFAMKTEKIDDNPSALKIEVYVLTNLSRMNSTHFCKIEDCGTFSNFRYIVMTLVGPSLQELRRKNSSEKFSMGTALSVGVKCVGAIEELQSLMGVLHRDIKPGNFAIGDPNKRQIYLIDFGMARQFLDSEGKILPPRLSVGFRGTFRYASISCHIARELCRKDDLESWLYMQIEFTRGRLPWKDLKTQDEVCQLKQRCRDDDKLNELFGGCPQEYVEIMRYLETVQYTDKPDYSKLKLFNKLKYRIMAQRFFGVETEKMKFGTVIAVL</sequence>